<dbReference type="AlphaFoldDB" id="A0A0J1B518"/>
<name>A0A0J1B518_9TREE</name>
<protein>
    <submittedName>
        <fullName evidence="3">DNase I-like protein</fullName>
    </submittedName>
</protein>
<organism evidence="3 4">
    <name type="scientific">Cutaneotrichosporon oleaginosum</name>
    <dbReference type="NCBI Taxonomy" id="879819"/>
    <lineage>
        <taxon>Eukaryota</taxon>
        <taxon>Fungi</taxon>
        <taxon>Dikarya</taxon>
        <taxon>Basidiomycota</taxon>
        <taxon>Agaricomycotina</taxon>
        <taxon>Tremellomycetes</taxon>
        <taxon>Trichosporonales</taxon>
        <taxon>Trichosporonaceae</taxon>
        <taxon>Cutaneotrichosporon</taxon>
    </lineage>
</organism>
<dbReference type="PANTHER" id="PTHR11200">
    <property type="entry name" value="INOSITOL 5-PHOSPHATASE"/>
    <property type="match status" value="1"/>
</dbReference>
<dbReference type="RefSeq" id="XP_018279280.1">
    <property type="nucleotide sequence ID" value="XM_018420810.1"/>
</dbReference>
<evidence type="ECO:0000259" key="2">
    <source>
        <dbReference type="SMART" id="SM00128"/>
    </source>
</evidence>
<dbReference type="InterPro" id="IPR036691">
    <property type="entry name" value="Endo/exonu/phosph_ase_sf"/>
</dbReference>
<keyword evidence="1" id="KW-0812">Transmembrane</keyword>
<feature type="domain" description="Inositol polyphosphate-related phosphatase" evidence="2">
    <location>
        <begin position="3"/>
        <end position="354"/>
    </location>
</feature>
<dbReference type="STRING" id="879819.A0A0J1B518"/>
<dbReference type="GO" id="GO:0004439">
    <property type="term" value="F:phosphatidylinositol-4,5-bisphosphate 5-phosphatase activity"/>
    <property type="evidence" value="ECO:0007669"/>
    <property type="project" value="TreeGrafter"/>
</dbReference>
<evidence type="ECO:0000256" key="1">
    <source>
        <dbReference type="SAM" id="Phobius"/>
    </source>
</evidence>
<dbReference type="InterPro" id="IPR000300">
    <property type="entry name" value="IPPc"/>
</dbReference>
<dbReference type="SMART" id="SM00128">
    <property type="entry name" value="IPPc"/>
    <property type="match status" value="1"/>
</dbReference>
<evidence type="ECO:0000313" key="3">
    <source>
        <dbReference type="EMBL" id="KLT42789.1"/>
    </source>
</evidence>
<keyword evidence="1" id="KW-0472">Membrane</keyword>
<dbReference type="Gene3D" id="3.60.10.10">
    <property type="entry name" value="Endonuclease/exonuclease/phosphatase"/>
    <property type="match status" value="1"/>
</dbReference>
<dbReference type="EMBL" id="KQ087201">
    <property type="protein sequence ID" value="KLT42789.1"/>
    <property type="molecule type" value="Genomic_DNA"/>
</dbReference>
<dbReference type="GeneID" id="28981413"/>
<evidence type="ECO:0000313" key="4">
    <source>
        <dbReference type="Proteomes" id="UP000053611"/>
    </source>
</evidence>
<keyword evidence="4" id="KW-1185">Reference proteome</keyword>
<proteinExistence type="predicted"/>
<feature type="transmembrane region" description="Helical" evidence="1">
    <location>
        <begin position="416"/>
        <end position="438"/>
    </location>
</feature>
<dbReference type="GO" id="GO:0046856">
    <property type="term" value="P:phosphatidylinositol dephosphorylation"/>
    <property type="evidence" value="ECO:0007669"/>
    <property type="project" value="InterPro"/>
</dbReference>
<dbReference type="Pfam" id="PF22669">
    <property type="entry name" value="Exo_endo_phos2"/>
    <property type="match status" value="1"/>
</dbReference>
<sequence length="440" mass="48505">MGSPLTVFLTTYNTGLQGSRAQEQDLSSWLIPQLHKAAAEAATPDIYAIAVQELLPLHLAMAGLSRPVLIALTERIEALLSAHATSTSPGKVKERYTLVSRECRVGTALWVFARESTTAGRIGKVLRTSVGLWRLGMGNKAAVGVRMPIKRGKDGGWEVLTFISAHLEAHDHNIKARNEQYNTILSSLVFRGGDPLYRLQPFQPHHTSHLFLMGDLNYRLERLPGHYPRETGDLVQLERERATLASLDTLKREQAAGRAFGGMREGDLTRFAPTYKRVVGQVEGYSEKRIPGWTDRILIASYSDPPSLYAPDAVPGIAPDYTTQILQFTSSPEITISDHKPVHALVVLPPVAHNALNPIRAPMLAPPPPPSRPRPIPRTEEDLFFWWIVGSILDRAVGLPWSILVLLGFGNQKAGMGVSAFLAMFWGVWWSGLVGGYFSS</sequence>
<gene>
    <name evidence="3" type="ORF">CC85DRAFT_259624</name>
</gene>
<dbReference type="Proteomes" id="UP000053611">
    <property type="component" value="Unassembled WGS sequence"/>
</dbReference>
<dbReference type="InterPro" id="IPR046985">
    <property type="entry name" value="IP5"/>
</dbReference>
<reference evidence="3 4" key="1">
    <citation type="submission" date="2015-03" db="EMBL/GenBank/DDBJ databases">
        <title>Genomics and transcriptomics of the oil-accumulating basidiomycete yeast T. oleaginosus allow insights into substrate utilization and the diverse evolutionary trajectories of mating systems in fungi.</title>
        <authorList>
            <consortium name="DOE Joint Genome Institute"/>
            <person name="Kourist R."/>
            <person name="Kracht O."/>
            <person name="Bracharz F."/>
            <person name="Lipzen A."/>
            <person name="Nolan M."/>
            <person name="Ohm R."/>
            <person name="Grigoriev I."/>
            <person name="Sun S."/>
            <person name="Heitman J."/>
            <person name="Bruck T."/>
            <person name="Nowrousian M."/>
        </authorList>
    </citation>
    <scope>NUCLEOTIDE SEQUENCE [LARGE SCALE GENOMIC DNA]</scope>
    <source>
        <strain evidence="3 4">IBC0246</strain>
    </source>
</reference>
<keyword evidence="1" id="KW-1133">Transmembrane helix</keyword>
<dbReference type="OrthoDB" id="62798at2759"/>
<feature type="transmembrane region" description="Helical" evidence="1">
    <location>
        <begin position="384"/>
        <end position="409"/>
    </location>
</feature>
<accession>A0A0J1B518</accession>
<dbReference type="PANTHER" id="PTHR11200:SF286">
    <property type="entry name" value="5-PHOSPHATASE, PUTATIVE (AFU_ORTHOLOGUE AFUA_5G07600)-RELATED"/>
    <property type="match status" value="1"/>
</dbReference>
<dbReference type="SUPFAM" id="SSF56219">
    <property type="entry name" value="DNase I-like"/>
    <property type="match status" value="1"/>
</dbReference>